<evidence type="ECO:0000313" key="1">
    <source>
        <dbReference type="EMBL" id="CAI2369766.1"/>
    </source>
</evidence>
<dbReference type="SUPFAM" id="SSF55394">
    <property type="entry name" value="Bactericidal permeability-increasing protein, BPI"/>
    <property type="match status" value="1"/>
</dbReference>
<dbReference type="Gene3D" id="3.15.10.10">
    <property type="entry name" value="Bactericidal permeability-increasing protein, domain 1"/>
    <property type="match status" value="1"/>
</dbReference>
<comment type="caution">
    <text evidence="1">The sequence shown here is derived from an EMBL/GenBank/DDBJ whole genome shotgun (WGS) entry which is preliminary data.</text>
</comment>
<dbReference type="InterPro" id="IPR032942">
    <property type="entry name" value="BPI/LBP/Plunc"/>
</dbReference>
<organism evidence="1 2">
    <name type="scientific">Euplotes crassus</name>
    <dbReference type="NCBI Taxonomy" id="5936"/>
    <lineage>
        <taxon>Eukaryota</taxon>
        <taxon>Sar</taxon>
        <taxon>Alveolata</taxon>
        <taxon>Ciliophora</taxon>
        <taxon>Intramacronucleata</taxon>
        <taxon>Spirotrichea</taxon>
        <taxon>Hypotrichia</taxon>
        <taxon>Euplotida</taxon>
        <taxon>Euplotidae</taxon>
        <taxon>Moneuplotes</taxon>
    </lineage>
</organism>
<evidence type="ECO:0000313" key="2">
    <source>
        <dbReference type="Proteomes" id="UP001295684"/>
    </source>
</evidence>
<evidence type="ECO:0008006" key="3">
    <source>
        <dbReference type="Google" id="ProtNLM"/>
    </source>
</evidence>
<keyword evidence="2" id="KW-1185">Reference proteome</keyword>
<dbReference type="GO" id="GO:0008289">
    <property type="term" value="F:lipid binding"/>
    <property type="evidence" value="ECO:0007669"/>
    <property type="project" value="InterPro"/>
</dbReference>
<sequence>MLINVSMANNPGLVAVVRREIIDRVRDKYFVTAFQTFGHQEIPDVSAGDMQISQIKADLVNSDPADLITSFRGDINAVGVDLKETYMDVNVHWHYKSGILSFSGTARVRTNFHDLGMNIVMTKVDDGQFAIPQINVQDMNVNMDRGSFNLDLHCSGCPGFVEDIIRDILKGKLMDTVQNSIRDQVPQQANSIGNEILRNSYPRTFNLYDNIDLATALTSNILVKDDHLEVPLDATFFPKNQGYSRPSDAPEMPHYNPTDPGEMMMFFSSYLVDTLSTTIHSEIQTYDFTILGIQFQASLDPEAGDTDLYFEDGDFIVEAHPKIVSPFWQMGLHLGGSAKLSPSISSGDAQNMLSVTPTVKELKLDELRIVTPGDIYELDSISSYFNLFVQSFLNYFVIPVIPVPKLEVLPLTMKNSELDFHKAYSELGLLFEFS</sequence>
<name>A0AAD1UKY2_EUPCR</name>
<protein>
    <recommendedName>
        <fullName evidence="3">Bactericidal permeability-increasing protein</fullName>
    </recommendedName>
</protein>
<dbReference type="PANTHER" id="PTHR10504:SF131">
    <property type="entry name" value="BPI2 DOMAIN-CONTAINING PROTEIN"/>
    <property type="match status" value="1"/>
</dbReference>
<accession>A0AAD1UKY2</accession>
<proteinExistence type="predicted"/>
<reference evidence="1" key="1">
    <citation type="submission" date="2023-07" db="EMBL/GenBank/DDBJ databases">
        <authorList>
            <consortium name="AG Swart"/>
            <person name="Singh M."/>
            <person name="Singh A."/>
            <person name="Seah K."/>
            <person name="Emmerich C."/>
        </authorList>
    </citation>
    <scope>NUCLEOTIDE SEQUENCE</scope>
    <source>
        <strain evidence="1">DP1</strain>
    </source>
</reference>
<dbReference type="AlphaFoldDB" id="A0AAD1UKY2"/>
<gene>
    <name evidence="1" type="ORF">ECRASSUSDP1_LOCUS11069</name>
</gene>
<dbReference type="EMBL" id="CAMPGE010010921">
    <property type="protein sequence ID" value="CAI2369766.1"/>
    <property type="molecule type" value="Genomic_DNA"/>
</dbReference>
<dbReference type="Gene3D" id="3.15.20.10">
    <property type="entry name" value="Bactericidal permeability-increasing protein, domain 2"/>
    <property type="match status" value="1"/>
</dbReference>
<dbReference type="PANTHER" id="PTHR10504">
    <property type="entry name" value="BACTERICIDAL PERMEABILITY-INCREASING BPI PROTEIN-RELATED"/>
    <property type="match status" value="1"/>
</dbReference>
<dbReference type="Proteomes" id="UP001295684">
    <property type="component" value="Unassembled WGS sequence"/>
</dbReference>
<dbReference type="InterPro" id="IPR017943">
    <property type="entry name" value="Bactericidal_perm-incr_a/b_dom"/>
</dbReference>